<sequence>MELKSFKQSFKVNNFDFDKNEQKKKRHGDLFPNTIRAIICGKSNCGKTNLMLSLIVHPNGLRFRNIYVYSKSLHQPKYVFLKQIMDGLNGVVKYFQFVNSEDVLSPSQVEKNSVIIFDDVICNRESHMILKDYYVRARHYLCDTFFLAQTYSAIPKQLLRDNANFFVLYKMDELNLRHVYSDVVSTDMSFDKFRSLCSECWNSDKYGFLTIDRDADTNHGRYRCGLDKYFTIWN</sequence>
<dbReference type="InterPro" id="IPR006758">
    <property type="entry name" value="A32L"/>
</dbReference>
<dbReference type="EMBL" id="HBUF01262578">
    <property type="protein sequence ID" value="CAG6683330.1"/>
    <property type="molecule type" value="Transcribed_RNA"/>
</dbReference>
<proteinExistence type="predicted"/>
<dbReference type="Pfam" id="PF04665">
    <property type="entry name" value="Pox_A32"/>
    <property type="match status" value="1"/>
</dbReference>
<evidence type="ECO:0000313" key="1">
    <source>
        <dbReference type="EMBL" id="CAG6683330.1"/>
    </source>
</evidence>
<dbReference type="AlphaFoldDB" id="A0A8D8X6G1"/>
<name>A0A8D8X6G1_9HEMI</name>
<dbReference type="InterPro" id="IPR027417">
    <property type="entry name" value="P-loop_NTPase"/>
</dbReference>
<dbReference type="Gene3D" id="3.40.50.300">
    <property type="entry name" value="P-loop containing nucleotide triphosphate hydrolases"/>
    <property type="match status" value="1"/>
</dbReference>
<reference evidence="1" key="1">
    <citation type="submission" date="2021-05" db="EMBL/GenBank/DDBJ databases">
        <authorList>
            <person name="Alioto T."/>
            <person name="Alioto T."/>
            <person name="Gomez Garrido J."/>
        </authorList>
    </citation>
    <scope>NUCLEOTIDE SEQUENCE</scope>
</reference>
<accession>A0A8D8X6G1</accession>
<organism evidence="1">
    <name type="scientific">Cacopsylla melanoneura</name>
    <dbReference type="NCBI Taxonomy" id="428564"/>
    <lineage>
        <taxon>Eukaryota</taxon>
        <taxon>Metazoa</taxon>
        <taxon>Ecdysozoa</taxon>
        <taxon>Arthropoda</taxon>
        <taxon>Hexapoda</taxon>
        <taxon>Insecta</taxon>
        <taxon>Pterygota</taxon>
        <taxon>Neoptera</taxon>
        <taxon>Paraneoptera</taxon>
        <taxon>Hemiptera</taxon>
        <taxon>Sternorrhyncha</taxon>
        <taxon>Psylloidea</taxon>
        <taxon>Psyllidae</taxon>
        <taxon>Psyllinae</taxon>
        <taxon>Cacopsylla</taxon>
    </lineage>
</organism>
<dbReference type="EMBL" id="HBUF01545836">
    <property type="protein sequence ID" value="CAG6756887.1"/>
    <property type="molecule type" value="Transcribed_RNA"/>
</dbReference>
<protein>
    <submittedName>
        <fullName evidence="1">Uncharacterized protein</fullName>
    </submittedName>
</protein>